<keyword evidence="4 8" id="KW-1003">Cell membrane</keyword>
<comment type="subcellular location">
    <subcellularLocation>
        <location evidence="1 8">Cell membrane</location>
        <topology evidence="1 8">Multi-pass membrane protein</topology>
    </subcellularLocation>
</comment>
<feature type="domain" description="Casparian strip membrane protein" evidence="10">
    <location>
        <begin position="223"/>
        <end position="366"/>
    </location>
</feature>
<reference evidence="11" key="1">
    <citation type="submission" date="2020-06" db="EMBL/GenBank/DDBJ databases">
        <title>WGS assembly of Ceratodon purpureus strain R40.</title>
        <authorList>
            <person name="Carey S.B."/>
            <person name="Jenkins J."/>
            <person name="Shu S."/>
            <person name="Lovell J.T."/>
            <person name="Sreedasyam A."/>
            <person name="Maumus F."/>
            <person name="Tiley G.P."/>
            <person name="Fernandez-Pozo N."/>
            <person name="Barry K."/>
            <person name="Chen C."/>
            <person name="Wang M."/>
            <person name="Lipzen A."/>
            <person name="Daum C."/>
            <person name="Saski C.A."/>
            <person name="Payton A.C."/>
            <person name="Mcbreen J.C."/>
            <person name="Conrad R.E."/>
            <person name="Kollar L.M."/>
            <person name="Olsson S."/>
            <person name="Huttunen S."/>
            <person name="Landis J.B."/>
            <person name="Wickett N.J."/>
            <person name="Johnson M.G."/>
            <person name="Rensing S.A."/>
            <person name="Grimwood J."/>
            <person name="Schmutz J."/>
            <person name="Mcdaniel S.F."/>
        </authorList>
    </citation>
    <scope>NUCLEOTIDE SEQUENCE</scope>
    <source>
        <strain evidence="11">R40</strain>
    </source>
</reference>
<dbReference type="GO" id="GO:0005886">
    <property type="term" value="C:plasma membrane"/>
    <property type="evidence" value="ECO:0007669"/>
    <property type="project" value="UniProtKB-SubCell"/>
</dbReference>
<dbReference type="InterPro" id="IPR006702">
    <property type="entry name" value="CASP_dom"/>
</dbReference>
<evidence type="ECO:0000259" key="10">
    <source>
        <dbReference type="Pfam" id="PF04535"/>
    </source>
</evidence>
<proteinExistence type="inferred from homology"/>
<evidence type="ECO:0000256" key="5">
    <source>
        <dbReference type="ARBA" id="ARBA00022692"/>
    </source>
</evidence>
<keyword evidence="12" id="KW-1185">Reference proteome</keyword>
<feature type="compositionally biased region" description="Gly residues" evidence="9">
    <location>
        <begin position="103"/>
        <end position="149"/>
    </location>
</feature>
<comment type="subunit">
    <text evidence="3 8">Homodimer and heterodimers.</text>
</comment>
<evidence type="ECO:0000256" key="6">
    <source>
        <dbReference type="ARBA" id="ARBA00022989"/>
    </source>
</evidence>
<keyword evidence="5 8" id="KW-0812">Transmembrane</keyword>
<evidence type="ECO:0000256" key="3">
    <source>
        <dbReference type="ARBA" id="ARBA00011489"/>
    </source>
</evidence>
<feature type="transmembrane region" description="Helical" evidence="8">
    <location>
        <begin position="218"/>
        <end position="243"/>
    </location>
</feature>
<evidence type="ECO:0000256" key="9">
    <source>
        <dbReference type="SAM" id="MobiDB-lite"/>
    </source>
</evidence>
<feature type="region of interest" description="Disordered" evidence="9">
    <location>
        <begin position="96"/>
        <end position="149"/>
    </location>
</feature>
<evidence type="ECO:0000256" key="4">
    <source>
        <dbReference type="ARBA" id="ARBA00022475"/>
    </source>
</evidence>
<sequence>MGSVTEPGTDKTEYHDVVDGETGSLEAGQVHGERVRAPADSNPSASNGVHVSSKARAATVTDPTAVDGVTNHESIAEGEAGATQAAKPAIEFSPAPAHIHRGASGGIFRGASGGIHRGASGGIGPHRGTSGGIGPHRGTSGGLNRGASGGIYRGRSGGIHLPSLASITFSMSRLPEEDAGVQMHLTKTEEVESPLDSPRASDDDAPPKKKKSRMRKHLTVVGACSFGFRLAETVLSLIAIVVMCSNSQSIAEFGTLRFNHFQAYRFLVAVNVCVFLYSTLQFIQLAYTVILGISFIPSILISTWLTFGFDQLFSYLLLSASTSAATVANMSYTGEMGVRLCSRYDVRSFCARSDAAVTMSFFTFLAMLSSTILAIYRIGVLLKEY</sequence>
<feature type="compositionally biased region" description="Polar residues" evidence="9">
    <location>
        <begin position="41"/>
        <end position="50"/>
    </location>
</feature>
<dbReference type="AlphaFoldDB" id="A0A8T0J9V3"/>
<keyword evidence="7 8" id="KW-0472">Membrane</keyword>
<evidence type="ECO:0000256" key="7">
    <source>
        <dbReference type="ARBA" id="ARBA00023136"/>
    </source>
</evidence>
<comment type="caution">
    <text evidence="11">The sequence shown here is derived from an EMBL/GenBank/DDBJ whole genome shotgun (WGS) entry which is preliminary data.</text>
</comment>
<evidence type="ECO:0000256" key="8">
    <source>
        <dbReference type="RuleBase" id="RU361233"/>
    </source>
</evidence>
<evidence type="ECO:0000256" key="2">
    <source>
        <dbReference type="ARBA" id="ARBA00007651"/>
    </source>
</evidence>
<feature type="transmembrane region" description="Helical" evidence="8">
    <location>
        <begin position="355"/>
        <end position="376"/>
    </location>
</feature>
<feature type="region of interest" description="Disordered" evidence="9">
    <location>
        <begin position="187"/>
        <end position="212"/>
    </location>
</feature>
<evidence type="ECO:0000256" key="1">
    <source>
        <dbReference type="ARBA" id="ARBA00004651"/>
    </source>
</evidence>
<dbReference type="PANTHER" id="PTHR33573:SF50">
    <property type="entry name" value="CASP-LIKE PROTEIN 4A3"/>
    <property type="match status" value="1"/>
</dbReference>
<evidence type="ECO:0000313" key="11">
    <source>
        <dbReference type="EMBL" id="KAG0592285.1"/>
    </source>
</evidence>
<dbReference type="EMBL" id="CM026421">
    <property type="protein sequence ID" value="KAG0592285.1"/>
    <property type="molecule type" value="Genomic_DNA"/>
</dbReference>
<evidence type="ECO:0000313" key="12">
    <source>
        <dbReference type="Proteomes" id="UP000822688"/>
    </source>
</evidence>
<keyword evidence="6 8" id="KW-1133">Transmembrane helix</keyword>
<dbReference type="Pfam" id="PF04535">
    <property type="entry name" value="CASP_dom"/>
    <property type="match status" value="1"/>
</dbReference>
<comment type="similarity">
    <text evidence="2 8">Belongs to the Casparian strip membrane proteins (CASP) family.</text>
</comment>
<name>A0A8T0J9V3_CERPU</name>
<protein>
    <recommendedName>
        <fullName evidence="8">CASP-like protein</fullName>
    </recommendedName>
</protein>
<feature type="transmembrane region" description="Helical" evidence="8">
    <location>
        <begin position="263"/>
        <end position="280"/>
    </location>
</feature>
<feature type="region of interest" description="Disordered" evidence="9">
    <location>
        <begin position="1"/>
        <end position="62"/>
    </location>
</feature>
<organism evidence="11 12">
    <name type="scientific">Ceratodon purpureus</name>
    <name type="common">Fire moss</name>
    <name type="synonym">Dicranum purpureum</name>
    <dbReference type="NCBI Taxonomy" id="3225"/>
    <lineage>
        <taxon>Eukaryota</taxon>
        <taxon>Viridiplantae</taxon>
        <taxon>Streptophyta</taxon>
        <taxon>Embryophyta</taxon>
        <taxon>Bryophyta</taxon>
        <taxon>Bryophytina</taxon>
        <taxon>Bryopsida</taxon>
        <taxon>Dicranidae</taxon>
        <taxon>Pseudoditrichales</taxon>
        <taxon>Ditrichaceae</taxon>
        <taxon>Ceratodon</taxon>
    </lineage>
</organism>
<feature type="compositionally biased region" description="Basic and acidic residues" evidence="9">
    <location>
        <begin position="8"/>
        <end position="18"/>
    </location>
</feature>
<dbReference type="OrthoDB" id="1924823at2759"/>
<dbReference type="PANTHER" id="PTHR33573">
    <property type="entry name" value="CASP-LIKE PROTEIN 4A4"/>
    <property type="match status" value="1"/>
</dbReference>
<feature type="transmembrane region" description="Helical" evidence="8">
    <location>
        <begin position="287"/>
        <end position="307"/>
    </location>
</feature>
<accession>A0A8T0J9V3</accession>
<gene>
    <name evidence="11" type="ORF">KC19_1G239400</name>
</gene>
<dbReference type="Proteomes" id="UP000822688">
    <property type="component" value="Chromosome 1"/>
</dbReference>